<protein>
    <submittedName>
        <fullName evidence="4">Zf-CCHC domain-containing protein/UBN2 domain-containing protein</fullName>
    </submittedName>
</protein>
<dbReference type="GO" id="GO:0003676">
    <property type="term" value="F:nucleic acid binding"/>
    <property type="evidence" value="ECO:0007669"/>
    <property type="project" value="InterPro"/>
</dbReference>
<evidence type="ECO:0000259" key="3">
    <source>
        <dbReference type="PROSITE" id="PS50158"/>
    </source>
</evidence>
<dbReference type="SMART" id="SM00343">
    <property type="entry name" value="ZnF_C2HC"/>
    <property type="match status" value="5"/>
</dbReference>
<dbReference type="Gene3D" id="4.10.60.10">
    <property type="entry name" value="Zinc finger, CCHC-type"/>
    <property type="match status" value="3"/>
</dbReference>
<dbReference type="InParanoid" id="A0A1Q3AUR9"/>
<keyword evidence="5" id="KW-1185">Reference proteome</keyword>
<keyword evidence="1" id="KW-0863">Zinc-finger</keyword>
<keyword evidence="2" id="KW-0175">Coiled coil</keyword>
<accession>A0A1Q3AUR9</accession>
<dbReference type="OrthoDB" id="1751274at2759"/>
<proteinExistence type="predicted"/>
<dbReference type="PANTHER" id="PTHR34676:SF8">
    <property type="entry name" value="TRANSMEMBRANE PROTEIN"/>
    <property type="match status" value="1"/>
</dbReference>
<sequence length="457" mass="53166">MWDRLEVTYEATNQVKEAKISMLVHDYEMFTMNENEDIKSTFSRFTNIINALQALDKTYSNSEMVRKILSFITLRFKKFLARKKKFGGKPNKKFHQKGESSKLEEIICFECNKPGHYKSDCPRLKKKDLYKKKKKAMIATWDDSDESSSDEDSNEEVAQIALMALEEEEEEEESDEITYDELVLVVEKYSSIIASLKKKVKFLANENDELKLAKEEISNEIEVDLLENEIAYLVKENKNLKEEIEALKKTFSKFSNSSEKLENLLGMQRCVFDKAGLGYEEMNNVKLYQTFFDRKEKIEKEKVEKAKIKIVKTVCDYCGRNGHTYFTCFHKKNAMFRKNLINSCNFCGKHGHTSSQCYHRENAINKKRINVMCTHCGKYGHAFSSCFYRRSNMHKRSIVVSCNICGNNGHTSTSCFYKQNVLNDLNFCRIKRSWVPKGTILTNPKGPKVCWVPQTNT</sequence>
<keyword evidence="1" id="KW-0479">Metal-binding</keyword>
<feature type="domain" description="CCHC-type" evidence="3">
    <location>
        <begin position="344"/>
        <end position="357"/>
    </location>
</feature>
<dbReference type="SUPFAM" id="SSF57756">
    <property type="entry name" value="Retrovirus zinc finger-like domains"/>
    <property type="match status" value="2"/>
</dbReference>
<evidence type="ECO:0000256" key="1">
    <source>
        <dbReference type="PROSITE-ProRule" id="PRU00047"/>
    </source>
</evidence>
<feature type="domain" description="CCHC-type" evidence="3">
    <location>
        <begin position="108"/>
        <end position="123"/>
    </location>
</feature>
<dbReference type="Proteomes" id="UP000187406">
    <property type="component" value="Unassembled WGS sequence"/>
</dbReference>
<dbReference type="GO" id="GO:0008270">
    <property type="term" value="F:zinc ion binding"/>
    <property type="evidence" value="ECO:0007669"/>
    <property type="project" value="UniProtKB-KW"/>
</dbReference>
<evidence type="ECO:0000256" key="2">
    <source>
        <dbReference type="SAM" id="Coils"/>
    </source>
</evidence>
<dbReference type="InterPro" id="IPR001878">
    <property type="entry name" value="Znf_CCHC"/>
</dbReference>
<organism evidence="4 5">
    <name type="scientific">Cephalotus follicularis</name>
    <name type="common">Albany pitcher plant</name>
    <dbReference type="NCBI Taxonomy" id="3775"/>
    <lineage>
        <taxon>Eukaryota</taxon>
        <taxon>Viridiplantae</taxon>
        <taxon>Streptophyta</taxon>
        <taxon>Embryophyta</taxon>
        <taxon>Tracheophyta</taxon>
        <taxon>Spermatophyta</taxon>
        <taxon>Magnoliopsida</taxon>
        <taxon>eudicotyledons</taxon>
        <taxon>Gunneridae</taxon>
        <taxon>Pentapetalae</taxon>
        <taxon>rosids</taxon>
        <taxon>fabids</taxon>
        <taxon>Oxalidales</taxon>
        <taxon>Cephalotaceae</taxon>
        <taxon>Cephalotus</taxon>
    </lineage>
</organism>
<reference evidence="5" key="1">
    <citation type="submission" date="2016-04" db="EMBL/GenBank/DDBJ databases">
        <title>Cephalotus genome sequencing.</title>
        <authorList>
            <person name="Fukushima K."/>
            <person name="Hasebe M."/>
            <person name="Fang X."/>
        </authorList>
    </citation>
    <scope>NUCLEOTIDE SEQUENCE [LARGE SCALE GENOMIC DNA]</scope>
    <source>
        <strain evidence="5">cv. St1</strain>
    </source>
</reference>
<dbReference type="Pfam" id="PF14223">
    <property type="entry name" value="Retrotran_gag_2"/>
    <property type="match status" value="1"/>
</dbReference>
<gene>
    <name evidence="4" type="ORF">CFOL_v3_02925</name>
</gene>
<comment type="caution">
    <text evidence="4">The sequence shown here is derived from an EMBL/GenBank/DDBJ whole genome shotgun (WGS) entry which is preliminary data.</text>
</comment>
<evidence type="ECO:0000313" key="5">
    <source>
        <dbReference type="Proteomes" id="UP000187406"/>
    </source>
</evidence>
<feature type="coiled-coil region" evidence="2">
    <location>
        <begin position="155"/>
        <end position="257"/>
    </location>
</feature>
<dbReference type="PANTHER" id="PTHR34676">
    <property type="entry name" value="DUF4219 DOMAIN-CONTAINING PROTEIN-RELATED"/>
    <property type="match status" value="1"/>
</dbReference>
<name>A0A1Q3AUR9_CEPFO</name>
<evidence type="ECO:0000313" key="4">
    <source>
        <dbReference type="EMBL" id="GAV59394.1"/>
    </source>
</evidence>
<dbReference type="PROSITE" id="PS50158">
    <property type="entry name" value="ZF_CCHC"/>
    <property type="match status" value="2"/>
</dbReference>
<dbReference type="EMBL" id="BDDD01000109">
    <property type="protein sequence ID" value="GAV59394.1"/>
    <property type="molecule type" value="Genomic_DNA"/>
</dbReference>
<dbReference type="InterPro" id="IPR036875">
    <property type="entry name" value="Znf_CCHC_sf"/>
</dbReference>
<dbReference type="Pfam" id="PF00098">
    <property type="entry name" value="zf-CCHC"/>
    <property type="match status" value="1"/>
</dbReference>
<keyword evidence="1" id="KW-0862">Zinc</keyword>
<dbReference type="AlphaFoldDB" id="A0A1Q3AUR9"/>